<dbReference type="PANTHER" id="PTHR43300">
    <property type="entry name" value="ACETYLTRANSFERASE"/>
    <property type="match status" value="1"/>
</dbReference>
<dbReference type="Pfam" id="PF00132">
    <property type="entry name" value="Hexapep"/>
    <property type="match status" value="1"/>
</dbReference>
<name>A0A0S3TG16_9STRE</name>
<reference evidence="1" key="1">
    <citation type="journal article" date="2015" name="Fish Pathol.">
        <title>Structure of Genetic Loci for Capsular Polysaccharide Biosynthesis in Streptococcus parauberis isolated from Japanese flounder.</title>
        <authorList>
            <person name="Tu C."/>
            <person name="Suga K."/>
            <person name="Kanai K."/>
        </authorList>
    </citation>
    <scope>NUCLEOTIDE SEQUENCE</scope>
    <source>
        <strain evidence="1">KRS-02083</strain>
    </source>
</reference>
<dbReference type="RefSeq" id="WP_037620780.1">
    <property type="nucleotide sequence ID" value="NZ_CP025420.1"/>
</dbReference>
<dbReference type="InterPro" id="IPR011004">
    <property type="entry name" value="Trimer_LpxA-like_sf"/>
</dbReference>
<sequence>MINLLTQIFKLYLFKKKWRSLNNHNQTTISKIVDLNRVSVGKNTYGRINMSVFDHSDTKLLTIGSFCSIAGNVQFLCGGDHFQNRLLNYPIEKKFLNKDEATSKGEIIIEDDVWIGTNALVLSGVTISQGAIIAAGSVVSKNVPAYSIVAGVPAKVVKYRFPESMINKLIQMDINQIDDKFINENMTLLTTPINDNLCEELLLKLNQTL</sequence>
<proteinExistence type="predicted"/>
<dbReference type="EMBL" id="LC060252">
    <property type="protein sequence ID" value="BAU04004.1"/>
    <property type="molecule type" value="Genomic_DNA"/>
</dbReference>
<dbReference type="PANTHER" id="PTHR43300:SF11">
    <property type="entry name" value="ACETYLTRANSFERASE RV3034C-RELATED"/>
    <property type="match status" value="1"/>
</dbReference>
<dbReference type="InterPro" id="IPR001451">
    <property type="entry name" value="Hexapep"/>
</dbReference>
<keyword evidence="1" id="KW-0808">Transferase</keyword>
<protein>
    <submittedName>
        <fullName evidence="1">Acetyltransferase</fullName>
    </submittedName>
</protein>
<gene>
    <name evidence="1" type="primary">cps1aM</name>
</gene>
<organism evidence="1">
    <name type="scientific">Streptococcus parauberis</name>
    <dbReference type="NCBI Taxonomy" id="1348"/>
    <lineage>
        <taxon>Bacteria</taxon>
        <taxon>Bacillati</taxon>
        <taxon>Bacillota</taxon>
        <taxon>Bacilli</taxon>
        <taxon>Lactobacillales</taxon>
        <taxon>Streptococcaceae</taxon>
        <taxon>Streptococcus</taxon>
    </lineage>
</organism>
<accession>A0A0S3TG16</accession>
<dbReference type="SUPFAM" id="SSF51161">
    <property type="entry name" value="Trimeric LpxA-like enzymes"/>
    <property type="match status" value="1"/>
</dbReference>
<dbReference type="InterPro" id="IPR050179">
    <property type="entry name" value="Trans_hexapeptide_repeat"/>
</dbReference>
<dbReference type="GO" id="GO:0016740">
    <property type="term" value="F:transferase activity"/>
    <property type="evidence" value="ECO:0007669"/>
    <property type="project" value="UniProtKB-KW"/>
</dbReference>
<dbReference type="CDD" id="cd03349">
    <property type="entry name" value="LbH_XAT"/>
    <property type="match status" value="1"/>
</dbReference>
<dbReference type="AlphaFoldDB" id="A0A0S3TG16"/>
<dbReference type="Gene3D" id="2.160.10.10">
    <property type="entry name" value="Hexapeptide repeat proteins"/>
    <property type="match status" value="1"/>
</dbReference>
<evidence type="ECO:0000313" key="1">
    <source>
        <dbReference type="EMBL" id="BAU04004.1"/>
    </source>
</evidence>